<evidence type="ECO:0000313" key="1">
    <source>
        <dbReference type="EMBL" id="OAP88165.1"/>
    </source>
</evidence>
<reference evidence="1 2" key="1">
    <citation type="submission" date="2016-04" db="EMBL/GenBank/DDBJ databases">
        <title>Acidithiobacillus ferrooxidans genome sequencing and assembly.</title>
        <authorList>
            <person name="Zhou Z."/>
        </authorList>
    </citation>
    <scope>NUCLEOTIDE SEQUENCE [LARGE SCALE GENOMIC DNA]</scope>
    <source>
        <strain evidence="1 2">BY0502</strain>
    </source>
</reference>
<dbReference type="Proteomes" id="UP000078302">
    <property type="component" value="Unassembled WGS sequence"/>
</dbReference>
<dbReference type="AlphaFoldDB" id="A0A179B9Y9"/>
<name>A0A179B9Y9_ACIFR</name>
<keyword evidence="2" id="KW-1185">Reference proteome</keyword>
<comment type="caution">
    <text evidence="1">The sequence shown here is derived from an EMBL/GenBank/DDBJ whole genome shotgun (WGS) entry which is preliminary data.</text>
</comment>
<evidence type="ECO:0000313" key="2">
    <source>
        <dbReference type="Proteomes" id="UP000078302"/>
    </source>
</evidence>
<accession>A0A179B9Y9</accession>
<protein>
    <submittedName>
        <fullName evidence="1">Uncharacterized protein</fullName>
    </submittedName>
</protein>
<organism evidence="1 2">
    <name type="scientific">Acidithiobacillus ferrooxidans</name>
    <name type="common">Thiobacillus ferrooxidans</name>
    <dbReference type="NCBI Taxonomy" id="920"/>
    <lineage>
        <taxon>Bacteria</taxon>
        <taxon>Pseudomonadati</taxon>
        <taxon>Pseudomonadota</taxon>
        <taxon>Acidithiobacillia</taxon>
        <taxon>Acidithiobacillales</taxon>
        <taxon>Acidithiobacillaceae</taxon>
        <taxon>Acidithiobacillus</taxon>
    </lineage>
</organism>
<proteinExistence type="predicted"/>
<dbReference type="EMBL" id="LVXZ01000171">
    <property type="protein sequence ID" value="OAP88165.1"/>
    <property type="molecule type" value="Genomic_DNA"/>
</dbReference>
<sequence>MNTNKTLPAHAHQIHPYDHKVNSVHLDYFSSSGTRLLLQAPCFVFDELCYRLGNSYKAKCWMAARLEEVCSLSQDAIEGYINMMADHLLEKWNPGAVHGLGAHPRTQRIKVFQFSMDDPVSETVRHESTQ</sequence>
<gene>
    <name evidence="1" type="ORF">A4H96_11740</name>
</gene>